<dbReference type="EMBL" id="MJMJ01000007">
    <property type="protein sequence ID" value="OLQ91769.1"/>
    <property type="molecule type" value="Genomic_DNA"/>
</dbReference>
<dbReference type="RefSeq" id="WP_075706784.1">
    <property type="nucleotide sequence ID" value="NZ_MJMJ01000007.1"/>
</dbReference>
<name>A0A1Q9HM72_9VIBR</name>
<feature type="region of interest" description="Disordered" evidence="1">
    <location>
        <begin position="25"/>
        <end position="79"/>
    </location>
</feature>
<comment type="caution">
    <text evidence="2">The sequence shown here is derived from an EMBL/GenBank/DDBJ whole genome shotgun (WGS) entry which is preliminary data.</text>
</comment>
<dbReference type="PROSITE" id="PS51257">
    <property type="entry name" value="PROKAR_LIPOPROTEIN"/>
    <property type="match status" value="1"/>
</dbReference>
<evidence type="ECO:0000313" key="3">
    <source>
        <dbReference type="Proteomes" id="UP000186313"/>
    </source>
</evidence>
<gene>
    <name evidence="2" type="ORF">BIY22_17590</name>
</gene>
<sequence length="185" mass="19659">MTKQQNNWLTMLGLTLVLTACGGGDGDSGSDTPATNTNGGSSSPLSFTASAAASDSGESAQNAEPTPAPSPAPPPAPSVQSINELVIANQNNLSSTYQLTVDVNLSQLNDKQAYIAICEYDQQAIDYDKCFIKAALDDGIGRFDLKLPNHQTSLIAEITPMENGSVPLIFTWQYDYQAQSTWLIP</sequence>
<dbReference type="OrthoDB" id="5906465at2"/>
<feature type="compositionally biased region" description="Pro residues" evidence="1">
    <location>
        <begin position="66"/>
        <end position="77"/>
    </location>
</feature>
<protein>
    <recommendedName>
        <fullName evidence="4">Lipoprotein</fullName>
    </recommendedName>
</protein>
<dbReference type="AlphaFoldDB" id="A0A1Q9HM72"/>
<proteinExistence type="predicted"/>
<dbReference type="Proteomes" id="UP000186313">
    <property type="component" value="Unassembled WGS sequence"/>
</dbReference>
<feature type="compositionally biased region" description="Low complexity" evidence="1">
    <location>
        <begin position="49"/>
        <end position="65"/>
    </location>
</feature>
<dbReference type="STRING" id="1381081.BIY22_17590"/>
<feature type="compositionally biased region" description="Polar residues" evidence="1">
    <location>
        <begin position="32"/>
        <end position="48"/>
    </location>
</feature>
<reference evidence="2 3" key="1">
    <citation type="submission" date="2016-09" db="EMBL/GenBank/DDBJ databases">
        <title>Genomic Taxonomy of the Vibrionaceae.</title>
        <authorList>
            <person name="Gonzalez-Castillo A."/>
            <person name="Gomez-Gil B."/>
            <person name="Enciso-Ibarra K."/>
        </authorList>
    </citation>
    <scope>NUCLEOTIDE SEQUENCE [LARGE SCALE GENOMIC DNA]</scope>
    <source>
        <strain evidence="2 3">CAIM 703</strain>
    </source>
</reference>
<evidence type="ECO:0000256" key="1">
    <source>
        <dbReference type="SAM" id="MobiDB-lite"/>
    </source>
</evidence>
<accession>A0A1Q9HM72</accession>
<evidence type="ECO:0000313" key="2">
    <source>
        <dbReference type="EMBL" id="OLQ91769.1"/>
    </source>
</evidence>
<evidence type="ECO:0008006" key="4">
    <source>
        <dbReference type="Google" id="ProtNLM"/>
    </source>
</evidence>
<organism evidence="2 3">
    <name type="scientific">Vibrio panuliri</name>
    <dbReference type="NCBI Taxonomy" id="1381081"/>
    <lineage>
        <taxon>Bacteria</taxon>
        <taxon>Pseudomonadati</taxon>
        <taxon>Pseudomonadota</taxon>
        <taxon>Gammaproteobacteria</taxon>
        <taxon>Vibrionales</taxon>
        <taxon>Vibrionaceae</taxon>
        <taxon>Vibrio</taxon>
    </lineage>
</organism>